<protein>
    <submittedName>
        <fullName evidence="1">Uncharacterized protein</fullName>
    </submittedName>
</protein>
<dbReference type="EMBL" id="MG755806">
    <property type="protein sequence ID" value="AWT40225.1"/>
    <property type="molecule type" value="Genomic_DNA"/>
</dbReference>
<keyword evidence="1" id="KW-0150">Chloroplast</keyword>
<sequence length="154" mass="18413">MKIKKIEKYSRIKKIIEYPDHHFQDIEIKGHVCNFRTFYINYKNLLSLREKLMLKSINDKYLYYALDDVLYGLKSNPIEKDNILSLLNSAAISLQNNLCVNFFDIWIDKIYIHEMPKSNKFIKKNSQNFEFQTLITIIFLVKSSLPTKKVEIPW</sequence>
<dbReference type="RefSeq" id="YP_009497512.1">
    <property type="nucleotide sequence ID" value="NC_038007.1"/>
</dbReference>
<organism evidence="1">
    <name type="scientific">Biddulphiella tridens</name>
    <dbReference type="NCBI Taxonomy" id="1003022"/>
    <lineage>
        <taxon>Eukaryota</taxon>
        <taxon>Sar</taxon>
        <taxon>Stramenopiles</taxon>
        <taxon>Ochrophyta</taxon>
        <taxon>Bacillariophyta</taxon>
        <taxon>Mediophyceae</taxon>
        <taxon>Biddulphiophycidae</taxon>
        <taxon>Biddulphiales</taxon>
        <taxon>Biddulphiaceae</taxon>
        <taxon>Biddulphiella</taxon>
    </lineage>
</organism>
<accession>A0A2U9NT66</accession>
<keyword evidence="1" id="KW-0934">Plastid</keyword>
<proteinExistence type="predicted"/>
<dbReference type="AlphaFoldDB" id="A0A2U9NT66"/>
<name>A0A2U9NT66_9STRA</name>
<gene>
    <name evidence="1" type="primary">ycf88</name>
</gene>
<dbReference type="GeneID" id="36960127"/>
<reference evidence="1" key="1">
    <citation type="journal article" date="2018" name="Adv. Bot. Res.">
        <title>Evolution of the Plastid Genomes in Diatoms.</title>
        <authorList>
            <person name="Yu M."/>
            <person name="Ashworth M.P."/>
            <person name="Hajrah N.H."/>
            <person name="Khiyami M.A."/>
            <person name="Sabir M.J."/>
            <person name="Alhebshi A.M."/>
            <person name="Al-Malki A.L."/>
            <person name="Sabir J.S.M."/>
            <person name="Theriot E.C."/>
            <person name="Jansen R.K."/>
        </authorList>
    </citation>
    <scope>NUCLEOTIDE SEQUENCE</scope>
</reference>
<evidence type="ECO:0000313" key="1">
    <source>
        <dbReference type="EMBL" id="AWT40225.1"/>
    </source>
</evidence>
<geneLocation type="chloroplast" evidence="1"/>